<reference evidence="2 3" key="1">
    <citation type="submission" date="2014-06" db="EMBL/GenBank/DDBJ databases">
        <authorList>
            <person name="Swart Estienne"/>
        </authorList>
    </citation>
    <scope>NUCLEOTIDE SEQUENCE [LARGE SCALE GENOMIC DNA]</scope>
    <source>
        <strain evidence="2 3">130c</strain>
    </source>
</reference>
<gene>
    <name evidence="2" type="primary">Contig7796.g8315</name>
    <name evidence="2" type="ORF">STYLEM_8162</name>
</gene>
<accession>A0A078ABB2</accession>
<dbReference type="AlphaFoldDB" id="A0A078ABB2"/>
<name>A0A078ABB2_STYLE</name>
<feature type="region of interest" description="Disordered" evidence="1">
    <location>
        <begin position="86"/>
        <end position="148"/>
    </location>
</feature>
<feature type="compositionally biased region" description="Polar residues" evidence="1">
    <location>
        <begin position="98"/>
        <end position="108"/>
    </location>
</feature>
<dbReference type="EMBL" id="CCKQ01007754">
    <property type="protein sequence ID" value="CDW79176.1"/>
    <property type="molecule type" value="Genomic_DNA"/>
</dbReference>
<proteinExistence type="predicted"/>
<evidence type="ECO:0000313" key="2">
    <source>
        <dbReference type="EMBL" id="CDW79176.1"/>
    </source>
</evidence>
<organism evidence="2 3">
    <name type="scientific">Stylonychia lemnae</name>
    <name type="common">Ciliate</name>
    <dbReference type="NCBI Taxonomy" id="5949"/>
    <lineage>
        <taxon>Eukaryota</taxon>
        <taxon>Sar</taxon>
        <taxon>Alveolata</taxon>
        <taxon>Ciliophora</taxon>
        <taxon>Intramacronucleata</taxon>
        <taxon>Spirotrichea</taxon>
        <taxon>Stichotrichia</taxon>
        <taxon>Sporadotrichida</taxon>
        <taxon>Oxytrichidae</taxon>
        <taxon>Stylonychinae</taxon>
        <taxon>Stylonychia</taxon>
    </lineage>
</organism>
<dbReference type="Proteomes" id="UP000039865">
    <property type="component" value="Unassembled WGS sequence"/>
</dbReference>
<feature type="compositionally biased region" description="Polar residues" evidence="1">
    <location>
        <begin position="129"/>
        <end position="141"/>
    </location>
</feature>
<sequence length="343" mass="40127">MLELQKFLCQEFSLVHEQIIDFELSFLNGGEIESLECLFNNDKIKFTFEYTNEEEKNEKIGGLKPTLLRRKPVQITQYMRNSDKSDIIRLQGGKSTDGESLSNKTTPFQQTQQRKNDQNKDKQILNIARKNNANKNSQIKQNKNHKQRSPNLDLYQAIYTHLRTSLIKNSSRYLINKLWAVQLGFQVKLRRSPKYNKDGSSTLRLYCTKMQQPNSKGQNQQQNSQNQNQKAKAESCQFAISFRFDPQNLIWLVYDQFDAYKFSHNHAIQVFDLSNIRPVQTLPDQSKLNLLVKKEQLTQENQAEDDTPVKEIVNDSPQFDLKKLLLNYRGMIQQLNKIDESIK</sequence>
<evidence type="ECO:0000313" key="3">
    <source>
        <dbReference type="Proteomes" id="UP000039865"/>
    </source>
</evidence>
<protein>
    <submittedName>
        <fullName evidence="2">Uncharacterized protein</fullName>
    </submittedName>
</protein>
<dbReference type="InParanoid" id="A0A078ABB2"/>
<keyword evidence="3" id="KW-1185">Reference proteome</keyword>
<feature type="compositionally biased region" description="Basic and acidic residues" evidence="1">
    <location>
        <begin position="114"/>
        <end position="123"/>
    </location>
</feature>
<evidence type="ECO:0000256" key="1">
    <source>
        <dbReference type="SAM" id="MobiDB-lite"/>
    </source>
</evidence>